<evidence type="ECO:0000313" key="10">
    <source>
        <dbReference type="Proteomes" id="UP000693970"/>
    </source>
</evidence>
<evidence type="ECO:0000256" key="3">
    <source>
        <dbReference type="ARBA" id="ARBA00006852"/>
    </source>
</evidence>
<feature type="compositionally biased region" description="Basic and acidic residues" evidence="8">
    <location>
        <begin position="143"/>
        <end position="153"/>
    </location>
</feature>
<dbReference type="GO" id="GO:0016607">
    <property type="term" value="C:nuclear speck"/>
    <property type="evidence" value="ECO:0007669"/>
    <property type="project" value="UniProtKB-SubCell"/>
</dbReference>
<dbReference type="AlphaFoldDB" id="A0A9K3LZL3"/>
<gene>
    <name evidence="9" type="ORF">IV203_019340</name>
</gene>
<reference evidence="9" key="2">
    <citation type="submission" date="2021-04" db="EMBL/GenBank/DDBJ databases">
        <authorList>
            <person name="Podell S."/>
        </authorList>
    </citation>
    <scope>NUCLEOTIDE SEQUENCE</scope>
    <source>
        <strain evidence="9">Hildebrandi</strain>
    </source>
</reference>
<comment type="caution">
    <text evidence="9">The sequence shown here is derived from an EMBL/GenBank/DDBJ whole genome shotgun (WGS) entry which is preliminary data.</text>
</comment>
<dbReference type="InterPro" id="IPR019532">
    <property type="entry name" value="Nucl_RNA-splicing_assoc_SR-25"/>
</dbReference>
<reference evidence="9" key="1">
    <citation type="journal article" date="2021" name="Sci. Rep.">
        <title>Diploid genomic architecture of Nitzschia inconspicua, an elite biomass production diatom.</title>
        <authorList>
            <person name="Oliver A."/>
            <person name="Podell S."/>
            <person name="Pinowska A."/>
            <person name="Traller J.C."/>
            <person name="Smith S.R."/>
            <person name="McClure R."/>
            <person name="Beliaev A."/>
            <person name="Bohutskyi P."/>
            <person name="Hill E.A."/>
            <person name="Rabines A."/>
            <person name="Zheng H."/>
            <person name="Allen L.Z."/>
            <person name="Kuo A."/>
            <person name="Grigoriev I.V."/>
            <person name="Allen A.E."/>
            <person name="Hazlebeck D."/>
            <person name="Allen E.E."/>
        </authorList>
    </citation>
    <scope>NUCLEOTIDE SEQUENCE</scope>
    <source>
        <strain evidence="9">Hildebrandi</strain>
    </source>
</reference>
<keyword evidence="5" id="KW-0507">mRNA processing</keyword>
<evidence type="ECO:0000256" key="4">
    <source>
        <dbReference type="ARBA" id="ARBA00017993"/>
    </source>
</evidence>
<comment type="similarity">
    <text evidence="3">Belongs to the ARL6IP4 family.</text>
</comment>
<keyword evidence="7" id="KW-0539">Nucleus</keyword>
<dbReference type="Proteomes" id="UP000693970">
    <property type="component" value="Unassembled WGS sequence"/>
</dbReference>
<dbReference type="Pfam" id="PF10500">
    <property type="entry name" value="SR-25"/>
    <property type="match status" value="1"/>
</dbReference>
<keyword evidence="6" id="KW-0508">mRNA splicing</keyword>
<evidence type="ECO:0000256" key="1">
    <source>
        <dbReference type="ARBA" id="ARBA00004324"/>
    </source>
</evidence>
<dbReference type="GO" id="GO:0008380">
    <property type="term" value="P:RNA splicing"/>
    <property type="evidence" value="ECO:0007669"/>
    <property type="project" value="UniProtKB-KW"/>
</dbReference>
<protein>
    <recommendedName>
        <fullName evidence="4">ADP-ribosylation factor-like protein 6-interacting protein 4</fullName>
    </recommendedName>
</protein>
<dbReference type="EMBL" id="JAGRRH010000004">
    <property type="protein sequence ID" value="KAG7370770.1"/>
    <property type="molecule type" value="Genomic_DNA"/>
</dbReference>
<feature type="region of interest" description="Disordered" evidence="8">
    <location>
        <begin position="244"/>
        <end position="268"/>
    </location>
</feature>
<dbReference type="OrthoDB" id="48562at2759"/>
<feature type="compositionally biased region" description="Basic residues" evidence="8">
    <location>
        <begin position="79"/>
        <end position="108"/>
    </location>
</feature>
<evidence type="ECO:0000256" key="5">
    <source>
        <dbReference type="ARBA" id="ARBA00022664"/>
    </source>
</evidence>
<feature type="region of interest" description="Disordered" evidence="8">
    <location>
        <begin position="1"/>
        <end position="164"/>
    </location>
</feature>
<dbReference type="GO" id="GO:0006397">
    <property type="term" value="P:mRNA processing"/>
    <property type="evidence" value="ECO:0007669"/>
    <property type="project" value="UniProtKB-KW"/>
</dbReference>
<feature type="compositionally biased region" description="Basic and acidic residues" evidence="8">
    <location>
        <begin position="1"/>
        <end position="17"/>
    </location>
</feature>
<evidence type="ECO:0000313" key="9">
    <source>
        <dbReference type="EMBL" id="KAG7370770.1"/>
    </source>
</evidence>
<keyword evidence="10" id="KW-1185">Reference proteome</keyword>
<evidence type="ECO:0000256" key="6">
    <source>
        <dbReference type="ARBA" id="ARBA00023187"/>
    </source>
</evidence>
<proteinExistence type="inferred from homology"/>
<sequence length="268" mass="31153">MSDCEERKGRSEKEKSPKPASSSFREENHQCLPVNVNNYAKDDMVNKRRSKISLSSSRKEKKKRRRHRDEESDSGCSSGHRRHRKEMKEKKKHRRKRSFSRSRHRLKKYCSSSDTGDSDSEDIGKKREKQKNNSSSSKTMDPSMDREKVDVHRSAKGSAGDISSPLLPVVETTRLVEMQPTEKEEKLHEAARRMVPMTREQYLAQQAQVREVYDPETGRTRLVRGNGEIIERIVSRERHLQINQQATRGDGASFSRMIHNKASSERRF</sequence>
<organism evidence="9 10">
    <name type="scientific">Nitzschia inconspicua</name>
    <dbReference type="NCBI Taxonomy" id="303405"/>
    <lineage>
        <taxon>Eukaryota</taxon>
        <taxon>Sar</taxon>
        <taxon>Stramenopiles</taxon>
        <taxon>Ochrophyta</taxon>
        <taxon>Bacillariophyta</taxon>
        <taxon>Bacillariophyceae</taxon>
        <taxon>Bacillariophycidae</taxon>
        <taxon>Bacillariales</taxon>
        <taxon>Bacillariaceae</taxon>
        <taxon>Nitzschia</taxon>
    </lineage>
</organism>
<dbReference type="GO" id="GO:0005730">
    <property type="term" value="C:nucleolus"/>
    <property type="evidence" value="ECO:0007669"/>
    <property type="project" value="UniProtKB-SubCell"/>
</dbReference>
<evidence type="ECO:0000256" key="2">
    <source>
        <dbReference type="ARBA" id="ARBA00004604"/>
    </source>
</evidence>
<comment type="subcellular location">
    <subcellularLocation>
        <location evidence="1">Nucleus speckle</location>
    </subcellularLocation>
    <subcellularLocation>
        <location evidence="2">Nucleus</location>
        <location evidence="2">Nucleolus</location>
    </subcellularLocation>
</comment>
<name>A0A9K3LZL3_9STRA</name>
<evidence type="ECO:0000256" key="7">
    <source>
        <dbReference type="ARBA" id="ARBA00023242"/>
    </source>
</evidence>
<evidence type="ECO:0000256" key="8">
    <source>
        <dbReference type="SAM" id="MobiDB-lite"/>
    </source>
</evidence>
<accession>A0A9K3LZL3</accession>